<gene>
    <name evidence="1" type="ORF">B1B_01717</name>
</gene>
<sequence>SVGKPLRIFHLNRAFIPLVCWGLSLVHGDKVVTPQEMHVLMDGLMNSHSSPIGGTRFSEWLDTRNQTFGTEYHSEVERHFSD</sequence>
<name>T1D4G0_9ZZZZ</name>
<proteinExistence type="predicted"/>
<reference evidence="1" key="2">
    <citation type="journal article" date="2014" name="ISME J.">
        <title>Microbial stratification in low pH oxic and suboxic macroscopic growths along an acid mine drainage.</title>
        <authorList>
            <person name="Mendez-Garcia C."/>
            <person name="Mesa V."/>
            <person name="Sprenger R.R."/>
            <person name="Richter M."/>
            <person name="Diez M.S."/>
            <person name="Solano J."/>
            <person name="Bargiela R."/>
            <person name="Golyshina O.V."/>
            <person name="Manteca A."/>
            <person name="Ramos J.L."/>
            <person name="Gallego J.R."/>
            <person name="Llorente I."/>
            <person name="Martins Dos Santos V.A."/>
            <person name="Jensen O.N."/>
            <person name="Pelaez A.I."/>
            <person name="Sanchez J."/>
            <person name="Ferrer M."/>
        </authorList>
    </citation>
    <scope>NUCLEOTIDE SEQUENCE</scope>
</reference>
<reference evidence="1" key="1">
    <citation type="submission" date="2013-08" db="EMBL/GenBank/DDBJ databases">
        <authorList>
            <person name="Mendez C."/>
            <person name="Richter M."/>
            <person name="Ferrer M."/>
            <person name="Sanchez J."/>
        </authorList>
    </citation>
    <scope>NUCLEOTIDE SEQUENCE</scope>
</reference>
<accession>T1D4G0</accession>
<dbReference type="EMBL" id="AUZY01001071">
    <property type="protein sequence ID" value="EQD76389.1"/>
    <property type="molecule type" value="Genomic_DNA"/>
</dbReference>
<comment type="caution">
    <text evidence="1">The sequence shown here is derived from an EMBL/GenBank/DDBJ whole genome shotgun (WGS) entry which is preliminary data.</text>
</comment>
<dbReference type="AlphaFoldDB" id="T1D4G0"/>
<protein>
    <submittedName>
        <fullName evidence="1">NAD-dependent epimerase/dehydratase</fullName>
    </submittedName>
</protein>
<feature type="non-terminal residue" evidence="1">
    <location>
        <position position="1"/>
    </location>
</feature>
<evidence type="ECO:0000313" key="1">
    <source>
        <dbReference type="EMBL" id="EQD76389.1"/>
    </source>
</evidence>
<organism evidence="1">
    <name type="scientific">mine drainage metagenome</name>
    <dbReference type="NCBI Taxonomy" id="410659"/>
    <lineage>
        <taxon>unclassified sequences</taxon>
        <taxon>metagenomes</taxon>
        <taxon>ecological metagenomes</taxon>
    </lineage>
</organism>